<evidence type="ECO:0000256" key="2">
    <source>
        <dbReference type="ARBA" id="ARBA00012255"/>
    </source>
</evidence>
<dbReference type="Pfam" id="PF03747">
    <property type="entry name" value="ADP_ribosyl_GH"/>
    <property type="match status" value="1"/>
</dbReference>
<comment type="similarity">
    <text evidence="1">Belongs to the ADP-ribosylglycohydrolase family.</text>
</comment>
<feature type="binding site" evidence="12">
    <location>
        <position position="304"/>
    </location>
    <ligand>
        <name>Mg(2+)</name>
        <dbReference type="ChEBI" id="CHEBI:18420"/>
        <label>2</label>
    </ligand>
</feature>
<dbReference type="Gene3D" id="1.10.4080.10">
    <property type="entry name" value="ADP-ribosylation/Crystallin J1"/>
    <property type="match status" value="1"/>
</dbReference>
<evidence type="ECO:0000256" key="6">
    <source>
        <dbReference type="ARBA" id="ARBA00042471"/>
    </source>
</evidence>
<keyword evidence="3" id="KW-0378">Hydrolase</keyword>
<dbReference type="SUPFAM" id="SSF101478">
    <property type="entry name" value="ADP-ribosylglycohydrolase"/>
    <property type="match status" value="1"/>
</dbReference>
<protein>
    <recommendedName>
        <fullName evidence="4">ADP-ribosylhydrolase ARH3</fullName>
        <ecNumber evidence="2">3.2.1.143</ecNumber>
    </recommendedName>
    <alternativeName>
        <fullName evidence="5">ADP-ribose glycohydrolase ARH3</fullName>
    </alternativeName>
    <alternativeName>
        <fullName evidence="6">ADP-ribosylhydrolase 3</fullName>
    </alternativeName>
    <alternativeName>
        <fullName evidence="9">O-acetyl-ADP-ribose deacetylase ARH3</fullName>
    </alternativeName>
    <alternativeName>
        <fullName evidence="10">Poly(ADP-ribose) glycohydrolase ARH3</fullName>
    </alternativeName>
    <alternativeName>
        <fullName evidence="8">[Protein ADP-ribosylarginine] hydrolase-like protein 2</fullName>
    </alternativeName>
    <alternativeName>
        <fullName evidence="7">[Protein ADP-ribosylserine] hydrolase</fullName>
    </alternativeName>
</protein>
<dbReference type="InterPro" id="IPR005502">
    <property type="entry name" value="Ribosyl_crysJ1"/>
</dbReference>
<feature type="binding site" evidence="12">
    <location>
        <position position="72"/>
    </location>
    <ligand>
        <name>Mg(2+)</name>
        <dbReference type="ChEBI" id="CHEBI:18420"/>
        <label>1</label>
    </ligand>
</feature>
<keyword evidence="12" id="KW-0479">Metal-binding</keyword>
<sequence>MVEEEMKRIYGAFYGQIIGDALGVRYEGLDAKTAIEQMNYEKRQKRNSLVGAQILPILGSDPPFIRPGQFTDDSEMALCLARSCVAKQSYDKVDVACAYSYWLCITCPKTSGSTTEKALLSSISTISEKPLTSNWREELTVGQKRTIYEEISQNVQQLNTTSLSNGSLMRISPLAIAFRNSNVEELRVLATEDAKLTHAHPVAWDAAASYVIAMAALLKGRSKENAYDEALNSAQTDIVRDLLHDAKTHALPVKLPQDITWENSIQPPKLTNGADISFQSAFYELLHAESFSSGLENSIARGGDTDTNGCIAGALLGARFGLDDIPEEWIEAVKNADPCKLSWDNVRDKIDIDFLSIQDVDILIPQLSNVNQF</sequence>
<evidence type="ECO:0000256" key="8">
    <source>
        <dbReference type="ARBA" id="ARBA00042850"/>
    </source>
</evidence>
<evidence type="ECO:0000256" key="11">
    <source>
        <dbReference type="ARBA" id="ARBA00049015"/>
    </source>
</evidence>
<feature type="binding site" evidence="12">
    <location>
        <position position="71"/>
    </location>
    <ligand>
        <name>Mg(2+)</name>
        <dbReference type="ChEBI" id="CHEBI:18420"/>
        <label>1</label>
    </ligand>
</feature>
<feature type="binding site" evidence="12">
    <location>
        <position position="307"/>
    </location>
    <ligand>
        <name>Mg(2+)</name>
        <dbReference type="ChEBI" id="CHEBI:18420"/>
        <label>1</label>
    </ligand>
</feature>
<dbReference type="GO" id="GO:0004649">
    <property type="term" value="F:poly(ADP-ribose) glycohydrolase activity"/>
    <property type="evidence" value="ECO:0007669"/>
    <property type="project" value="UniProtKB-EC"/>
</dbReference>
<evidence type="ECO:0000256" key="7">
    <source>
        <dbReference type="ARBA" id="ARBA00042722"/>
    </source>
</evidence>
<keyword evidence="13" id="KW-1185">Reference proteome</keyword>
<dbReference type="Proteomes" id="UP000887540">
    <property type="component" value="Unplaced"/>
</dbReference>
<dbReference type="InterPro" id="IPR036705">
    <property type="entry name" value="Ribosyl_crysJ1_sf"/>
</dbReference>
<dbReference type="EC" id="3.2.1.143" evidence="2"/>
<evidence type="ECO:0000256" key="12">
    <source>
        <dbReference type="PIRSR" id="PIRSR605502-1"/>
    </source>
</evidence>
<dbReference type="AlphaFoldDB" id="A0A914CT77"/>
<dbReference type="WBParaSite" id="ACRNAN_scaffold1372.g14114.t1">
    <property type="protein sequence ID" value="ACRNAN_scaffold1372.g14114.t1"/>
    <property type="gene ID" value="ACRNAN_scaffold1372.g14114"/>
</dbReference>
<evidence type="ECO:0000256" key="3">
    <source>
        <dbReference type="ARBA" id="ARBA00022801"/>
    </source>
</evidence>
<evidence type="ECO:0000256" key="9">
    <source>
        <dbReference type="ARBA" id="ARBA00043187"/>
    </source>
</evidence>
<keyword evidence="12" id="KW-0460">Magnesium</keyword>
<dbReference type="InterPro" id="IPR050792">
    <property type="entry name" value="ADP-ribosylglycohydrolase"/>
</dbReference>
<dbReference type="PANTHER" id="PTHR16222">
    <property type="entry name" value="ADP-RIBOSYLGLYCOHYDROLASE"/>
    <property type="match status" value="1"/>
</dbReference>
<reference evidence="14" key="1">
    <citation type="submission" date="2022-11" db="UniProtKB">
        <authorList>
            <consortium name="WormBaseParasite"/>
        </authorList>
    </citation>
    <scope>IDENTIFICATION</scope>
</reference>
<proteinExistence type="inferred from homology"/>
<evidence type="ECO:0000313" key="14">
    <source>
        <dbReference type="WBParaSite" id="ACRNAN_scaffold1372.g14114.t1"/>
    </source>
</evidence>
<evidence type="ECO:0000256" key="5">
    <source>
        <dbReference type="ARBA" id="ARBA00042398"/>
    </source>
</evidence>
<evidence type="ECO:0000256" key="1">
    <source>
        <dbReference type="ARBA" id="ARBA00010702"/>
    </source>
</evidence>
<feature type="binding site" evidence="12">
    <location>
        <position position="306"/>
    </location>
    <ligand>
        <name>Mg(2+)</name>
        <dbReference type="ChEBI" id="CHEBI:18420"/>
        <label>1</label>
    </ligand>
</feature>
<evidence type="ECO:0000256" key="4">
    <source>
        <dbReference type="ARBA" id="ARBA00041057"/>
    </source>
</evidence>
<dbReference type="GO" id="GO:0046872">
    <property type="term" value="F:metal ion binding"/>
    <property type="evidence" value="ECO:0007669"/>
    <property type="project" value="UniProtKB-KW"/>
</dbReference>
<evidence type="ECO:0000313" key="13">
    <source>
        <dbReference type="Proteomes" id="UP000887540"/>
    </source>
</evidence>
<comment type="catalytic activity">
    <reaction evidence="11">
        <text>alpha-NAD(+) + H2O = ADP-D-ribose + nicotinamide + H(+)</text>
        <dbReference type="Rhea" id="RHEA:68792"/>
        <dbReference type="ChEBI" id="CHEBI:15377"/>
        <dbReference type="ChEBI" id="CHEBI:15378"/>
        <dbReference type="ChEBI" id="CHEBI:17154"/>
        <dbReference type="ChEBI" id="CHEBI:57967"/>
        <dbReference type="ChEBI" id="CHEBI:77017"/>
    </reaction>
</comment>
<accession>A0A914CT77</accession>
<feature type="binding site" evidence="12">
    <location>
        <position position="73"/>
    </location>
    <ligand>
        <name>Mg(2+)</name>
        <dbReference type="ChEBI" id="CHEBI:18420"/>
        <label>1</label>
    </ligand>
</feature>
<organism evidence="13 14">
    <name type="scientific">Acrobeloides nanus</name>
    <dbReference type="NCBI Taxonomy" id="290746"/>
    <lineage>
        <taxon>Eukaryota</taxon>
        <taxon>Metazoa</taxon>
        <taxon>Ecdysozoa</taxon>
        <taxon>Nematoda</taxon>
        <taxon>Chromadorea</taxon>
        <taxon>Rhabditida</taxon>
        <taxon>Tylenchina</taxon>
        <taxon>Cephalobomorpha</taxon>
        <taxon>Cephaloboidea</taxon>
        <taxon>Cephalobidae</taxon>
        <taxon>Acrobeloides</taxon>
    </lineage>
</organism>
<name>A0A914CT77_9BILA</name>
<dbReference type="PANTHER" id="PTHR16222:SF24">
    <property type="entry name" value="ADP-RIBOSYLHYDROLASE ARH3"/>
    <property type="match status" value="1"/>
</dbReference>
<evidence type="ECO:0000256" key="10">
    <source>
        <dbReference type="ARBA" id="ARBA00043193"/>
    </source>
</evidence>
<comment type="cofactor">
    <cofactor evidence="12">
        <name>Mg(2+)</name>
        <dbReference type="ChEBI" id="CHEBI:18420"/>
    </cofactor>
    <text evidence="12">Binds 2 magnesium ions per subunit.</text>
</comment>